<feature type="domain" description="C2H2-type" evidence="2">
    <location>
        <begin position="1116"/>
        <end position="1138"/>
    </location>
</feature>
<evidence type="ECO:0000313" key="3">
    <source>
        <dbReference type="Proteomes" id="UP000504634"/>
    </source>
</evidence>
<name>A0A6J2U746_DROLE</name>
<dbReference type="PANTHER" id="PTHR46786">
    <property type="entry name" value="ZINC FINGER MATRIN-TYPE PROTEIN 3"/>
    <property type="match status" value="1"/>
</dbReference>
<feature type="compositionally biased region" description="Polar residues" evidence="1">
    <location>
        <begin position="712"/>
        <end position="724"/>
    </location>
</feature>
<feature type="region of interest" description="Disordered" evidence="1">
    <location>
        <begin position="809"/>
        <end position="868"/>
    </location>
</feature>
<dbReference type="SMART" id="SM00451">
    <property type="entry name" value="ZnF_U1"/>
    <property type="match status" value="4"/>
</dbReference>
<dbReference type="InterPro" id="IPR036236">
    <property type="entry name" value="Znf_C2H2_sf"/>
</dbReference>
<dbReference type="SUPFAM" id="SSF57667">
    <property type="entry name" value="beta-beta-alpha zinc fingers"/>
    <property type="match status" value="4"/>
</dbReference>
<dbReference type="CTD" id="109578"/>
<feature type="region of interest" description="Disordered" evidence="1">
    <location>
        <begin position="507"/>
        <end position="559"/>
    </location>
</feature>
<sequence length="1150" mass="137263">MKMLVRENDLGPHIPLVHQQIALLCAKNINRKAQAVPSYAAKQDVPVIVELQRMDEDVRYRYEVNLRNEESELKTQSFRLPVCPLHGEARQDAVVLYTGGKNVPVLSAPSCPKQVENDSHRMGADNDVKCSVSSDTARGTEKSLFVVQQAYHTVDEEAIRGSQPLSKHTIMSFEAPLVSMVAPEHIRVHFAKALQQHCRREMIKIDLMELTRLNVLSSSSSCHRRNELKSITGYKQINDLCVFNPKVHQNQDQRQQAPTSPPERKVPYLHLQPSYQNTANIKQQVYEYKPLPQFQYSGFEYMYNQYQQRQTHIEEQKQHQQQHFYQSVHTTYHHRQQSQIFQYRKQVQLQQHRRQYQPYPQPYPDRQERHRNVVGFKGSNNYLEQLHMLKELPELKYEEQFQRQRLRELTSFKESSTFLAPQLSYKSLPQLEYYNNHDMFKQQEFEQQQRDQQQQEQLKREQQGELELREQQIEWQQRELQRIEWYQQEQQQREQQQREQKQREQQQREQQQREQQQREQQQREQQQREKKQREQQLRERQQREQHQRERQQRERQRYIQQQQEKYGKLINFKEPGKLLKQLPNYRPVQHMEFYNSKYAPKQLQSQLQIKQQELSQPQGHHLDRKGSIKIYNNEYPRQSIDQSYQQFPIQSSLQRHNLQFQQQHQHSKSSLNFREASKLLERLPPYNTCPPVSHCDPNISVQQHEQQRPQHRNQQSHTPQRQEQQISRISMNLGDASKYLDRLPPYITFPQLNHYDFNISLKQNGLQQQQSQQESQSQENFTHTISFKESSALLERLPEYNPIRMIKKSESQNQQKLQQHYQQQRQQQHLVKLSQLQQKKSRPQQLLQQKPNTAMSSEPRRCLGQLSTNNSTLPQLEYYREETQTSSEELIIETLNTDEPQPMNYGDYPPELQTLFSWNFCNLCRTTMRTMHNAVDHYSSRSHDRRVSSWLVRHFCQQGQMSDDILKYLRTAGPAAFYCELCDLKLTSVMHAQQHFFGRRHRLVARHVTTPNGEGFYDSTGHWVRTDAKWLMCEICDVSITSETQMAMHVAGARHRKRLHTAYQNCGVVPVEGSHMYRINANGTLMPLNPLGFYLYATCSKSEIRKLNDLNAAYYCEVCNITLNHLKSVKQHEEGRMHRKKMDHFLVRVL</sequence>
<feature type="compositionally biased region" description="Basic and acidic residues" evidence="1">
    <location>
        <begin position="507"/>
        <end position="557"/>
    </location>
</feature>
<evidence type="ECO:0000259" key="2">
    <source>
        <dbReference type="PROSITE" id="PS00028"/>
    </source>
</evidence>
<evidence type="ECO:0000313" key="4">
    <source>
        <dbReference type="RefSeq" id="XP_030382997.1"/>
    </source>
</evidence>
<feature type="compositionally biased region" description="Polar residues" evidence="1">
    <location>
        <begin position="834"/>
        <end position="856"/>
    </location>
</feature>
<evidence type="ECO:0000256" key="1">
    <source>
        <dbReference type="SAM" id="MobiDB-lite"/>
    </source>
</evidence>
<dbReference type="Gene3D" id="3.30.160.60">
    <property type="entry name" value="Classic Zinc Finger"/>
    <property type="match status" value="4"/>
</dbReference>
<dbReference type="GO" id="GO:0003676">
    <property type="term" value="F:nucleic acid binding"/>
    <property type="evidence" value="ECO:0007669"/>
    <property type="project" value="InterPro"/>
</dbReference>
<protein>
    <submittedName>
        <fullName evidence="4">Mediator of RNA polymerase II transcription subunit 26</fullName>
    </submittedName>
</protein>
<keyword evidence="3" id="KW-1185">Reference proteome</keyword>
<organism evidence="3 4">
    <name type="scientific">Drosophila lebanonensis</name>
    <name type="common">Fruit fly</name>
    <name type="synonym">Scaptodrosophila lebanonensis</name>
    <dbReference type="NCBI Taxonomy" id="7225"/>
    <lineage>
        <taxon>Eukaryota</taxon>
        <taxon>Metazoa</taxon>
        <taxon>Ecdysozoa</taxon>
        <taxon>Arthropoda</taxon>
        <taxon>Hexapoda</taxon>
        <taxon>Insecta</taxon>
        <taxon>Pterygota</taxon>
        <taxon>Neoptera</taxon>
        <taxon>Endopterygota</taxon>
        <taxon>Diptera</taxon>
        <taxon>Brachycera</taxon>
        <taxon>Muscomorpha</taxon>
        <taxon>Ephydroidea</taxon>
        <taxon>Drosophilidae</taxon>
        <taxon>Scaptodrosophila</taxon>
    </lineage>
</organism>
<proteinExistence type="predicted"/>
<dbReference type="SMART" id="SM00355">
    <property type="entry name" value="ZnF_C2H2"/>
    <property type="match status" value="4"/>
</dbReference>
<accession>A0A6J2U746</accession>
<gene>
    <name evidence="4" type="primary">LOC115630533</name>
</gene>
<dbReference type="PANTHER" id="PTHR46786:SF1">
    <property type="entry name" value="ZINC FINGER MATRIN-TYPE PROTEIN 3"/>
    <property type="match status" value="1"/>
</dbReference>
<dbReference type="InterPro" id="IPR003604">
    <property type="entry name" value="Matrin/U1-like-C_Znf_C2H2"/>
</dbReference>
<reference evidence="4" key="1">
    <citation type="submission" date="2025-08" db="UniProtKB">
        <authorList>
            <consortium name="RefSeq"/>
        </authorList>
    </citation>
    <scope>IDENTIFICATION</scope>
    <source>
        <strain evidence="4">11010-0011.00</strain>
        <tissue evidence="4">Whole body</tissue>
    </source>
</reference>
<dbReference type="GO" id="GO:0008270">
    <property type="term" value="F:zinc ion binding"/>
    <property type="evidence" value="ECO:0007669"/>
    <property type="project" value="InterPro"/>
</dbReference>
<dbReference type="InterPro" id="IPR052644">
    <property type="entry name" value="ZMAT3"/>
</dbReference>
<feature type="compositionally biased region" description="Low complexity" evidence="1">
    <location>
        <begin position="812"/>
        <end position="828"/>
    </location>
</feature>
<dbReference type="AlphaFoldDB" id="A0A6J2U746"/>
<feature type="region of interest" description="Disordered" evidence="1">
    <location>
        <begin position="691"/>
        <end position="724"/>
    </location>
</feature>
<dbReference type="Pfam" id="PF12874">
    <property type="entry name" value="zf-met"/>
    <property type="match status" value="3"/>
</dbReference>
<dbReference type="PROSITE" id="PS00028">
    <property type="entry name" value="ZINC_FINGER_C2H2_1"/>
    <property type="match status" value="1"/>
</dbReference>
<dbReference type="RefSeq" id="XP_030382997.1">
    <property type="nucleotide sequence ID" value="XM_030527137.1"/>
</dbReference>
<dbReference type="OrthoDB" id="434647at2759"/>
<dbReference type="InterPro" id="IPR013087">
    <property type="entry name" value="Znf_C2H2_type"/>
</dbReference>
<dbReference type="Proteomes" id="UP000504634">
    <property type="component" value="Unplaced"/>
</dbReference>
<dbReference type="GeneID" id="115630533"/>